<name>A0AAD6TMS6_9AGAR</name>
<evidence type="ECO:0008006" key="4">
    <source>
        <dbReference type="Google" id="ProtNLM"/>
    </source>
</evidence>
<evidence type="ECO:0000313" key="2">
    <source>
        <dbReference type="EMBL" id="KAJ7047725.1"/>
    </source>
</evidence>
<evidence type="ECO:0000313" key="3">
    <source>
        <dbReference type="Proteomes" id="UP001218188"/>
    </source>
</evidence>
<dbReference type="AlphaFoldDB" id="A0AAD6TMS6"/>
<feature type="chain" id="PRO_5042110435" description="Secreted protein" evidence="1">
    <location>
        <begin position="28"/>
        <end position="70"/>
    </location>
</feature>
<comment type="caution">
    <text evidence="2">The sequence shown here is derived from an EMBL/GenBank/DDBJ whole genome shotgun (WGS) entry which is preliminary data.</text>
</comment>
<dbReference type="Proteomes" id="UP001218188">
    <property type="component" value="Unassembled WGS sequence"/>
</dbReference>
<feature type="signal peptide" evidence="1">
    <location>
        <begin position="1"/>
        <end position="27"/>
    </location>
</feature>
<reference evidence="2" key="1">
    <citation type="submission" date="2023-03" db="EMBL/GenBank/DDBJ databases">
        <title>Massive genome expansion in bonnet fungi (Mycena s.s.) driven by repeated elements and novel gene families across ecological guilds.</title>
        <authorList>
            <consortium name="Lawrence Berkeley National Laboratory"/>
            <person name="Harder C.B."/>
            <person name="Miyauchi S."/>
            <person name="Viragh M."/>
            <person name="Kuo A."/>
            <person name="Thoen E."/>
            <person name="Andreopoulos B."/>
            <person name="Lu D."/>
            <person name="Skrede I."/>
            <person name="Drula E."/>
            <person name="Henrissat B."/>
            <person name="Morin E."/>
            <person name="Kohler A."/>
            <person name="Barry K."/>
            <person name="LaButti K."/>
            <person name="Morin E."/>
            <person name="Salamov A."/>
            <person name="Lipzen A."/>
            <person name="Mereny Z."/>
            <person name="Hegedus B."/>
            <person name="Baldrian P."/>
            <person name="Stursova M."/>
            <person name="Weitz H."/>
            <person name="Taylor A."/>
            <person name="Grigoriev I.V."/>
            <person name="Nagy L.G."/>
            <person name="Martin F."/>
            <person name="Kauserud H."/>
        </authorList>
    </citation>
    <scope>NUCLEOTIDE SEQUENCE</scope>
    <source>
        <strain evidence="2">CBHHK200</strain>
    </source>
</reference>
<protein>
    <recommendedName>
        <fullName evidence="4">Secreted protein</fullName>
    </recommendedName>
</protein>
<dbReference type="EMBL" id="JARJCM010000001">
    <property type="protein sequence ID" value="KAJ7047725.1"/>
    <property type="molecule type" value="Genomic_DNA"/>
</dbReference>
<proteinExistence type="predicted"/>
<gene>
    <name evidence="2" type="ORF">C8F04DRAFT_1059877</name>
</gene>
<accession>A0AAD6TMS6</accession>
<keyword evidence="3" id="KW-1185">Reference proteome</keyword>
<evidence type="ECO:0000256" key="1">
    <source>
        <dbReference type="SAM" id="SignalP"/>
    </source>
</evidence>
<keyword evidence="1" id="KW-0732">Signal</keyword>
<organism evidence="2 3">
    <name type="scientific">Mycena alexandri</name>
    <dbReference type="NCBI Taxonomy" id="1745969"/>
    <lineage>
        <taxon>Eukaryota</taxon>
        <taxon>Fungi</taxon>
        <taxon>Dikarya</taxon>
        <taxon>Basidiomycota</taxon>
        <taxon>Agaricomycotina</taxon>
        <taxon>Agaricomycetes</taxon>
        <taxon>Agaricomycetidae</taxon>
        <taxon>Agaricales</taxon>
        <taxon>Marasmiineae</taxon>
        <taxon>Mycenaceae</taxon>
        <taxon>Mycena</taxon>
    </lineage>
</organism>
<sequence length="70" mass="7818">MIPLPPPIHSVVHLHVGFVFLLQCLRCHLDVESAHWYTHKVLSRHQSVQPLLSACTSNLFGPTGSLTPRP</sequence>